<evidence type="ECO:0008006" key="3">
    <source>
        <dbReference type="Google" id="ProtNLM"/>
    </source>
</evidence>
<reference evidence="1 2" key="1">
    <citation type="submission" date="2024-08" db="EMBL/GenBank/DDBJ databases">
        <title>Draft Genome Sequence of Legionella lytica strain DSB2004, Isolated From a Fire Sprinkler System.</title>
        <authorList>
            <person name="Everhart A.D."/>
            <person name="Kidane D.T."/>
            <person name="Farone A.L."/>
            <person name="Farone M.B."/>
        </authorList>
    </citation>
    <scope>NUCLEOTIDE SEQUENCE [LARGE SCALE GENOMIC DNA]</scope>
    <source>
        <strain evidence="1 2">DSB2004</strain>
    </source>
</reference>
<accession>A0ABW8D426</accession>
<gene>
    <name evidence="1" type="ORF">ACD661_02660</name>
</gene>
<proteinExistence type="predicted"/>
<keyword evidence="2" id="KW-1185">Reference proteome</keyword>
<sequence>MFDRSISNSGINLDEQAQIRLIKQARYVLGKWLGTKDFELDTSLSAFIHIQFTQTPPQDKLATYIHALNDVGLKATIRFAKKIHLIDADLHSLANHHPNCWDGSDIKMAAFWIKQNPNWVDSKDKNGLSPLSKAILRSSCKVVLFLLNNNALITESILKTALSLYNCTGHKHALTVLNILRQHSGYNDIQTQINELEESEKRNLLDVANNFLNKARALIPFSVNIRGGDPYKKIILLQLVRCINTPFMKQLTTLNLDPNIDTPAEQSFMVEQPDGKMTVYTLKSLMNELLGQQVPRDKKMHHKNGEAISKMELIENLAKNAAKHGVGNCMEYIVLVCMFLAEYQTPYALRYEALGMMGRGKGDHSFIVLNRLTNSDPSDLITWGKQATICDPWFNEAVNVHEQLQLAPSKQAAVIKHCLEYQDHIITVLSAQDTGLGHSKRWNAKYSTYPHMLFSQREPYRKEEKLTAPNSVLHSSKGGG</sequence>
<protein>
    <recommendedName>
        <fullName evidence="3">Ankyrin repeat-containing protein</fullName>
    </recommendedName>
</protein>
<evidence type="ECO:0000313" key="2">
    <source>
        <dbReference type="Proteomes" id="UP001615550"/>
    </source>
</evidence>
<name>A0ABW8D426_9GAMM</name>
<organism evidence="1 2">
    <name type="scientific">Legionella lytica</name>
    <dbReference type="NCBI Taxonomy" id="96232"/>
    <lineage>
        <taxon>Bacteria</taxon>
        <taxon>Pseudomonadati</taxon>
        <taxon>Pseudomonadota</taxon>
        <taxon>Gammaproteobacteria</taxon>
        <taxon>Legionellales</taxon>
        <taxon>Legionellaceae</taxon>
        <taxon>Legionella</taxon>
    </lineage>
</organism>
<dbReference type="InterPro" id="IPR036770">
    <property type="entry name" value="Ankyrin_rpt-contain_sf"/>
</dbReference>
<comment type="caution">
    <text evidence="1">The sequence shown here is derived from an EMBL/GenBank/DDBJ whole genome shotgun (WGS) entry which is preliminary data.</text>
</comment>
<dbReference type="Proteomes" id="UP001615550">
    <property type="component" value="Unassembled WGS sequence"/>
</dbReference>
<dbReference type="SUPFAM" id="SSF48403">
    <property type="entry name" value="Ankyrin repeat"/>
    <property type="match status" value="1"/>
</dbReference>
<dbReference type="RefSeq" id="WP_400186107.1">
    <property type="nucleotide sequence ID" value="NZ_JBGORX010000001.1"/>
</dbReference>
<evidence type="ECO:0000313" key="1">
    <source>
        <dbReference type="EMBL" id="MFJ1267453.1"/>
    </source>
</evidence>
<dbReference type="EMBL" id="JBGORX010000001">
    <property type="protein sequence ID" value="MFJ1267453.1"/>
    <property type="molecule type" value="Genomic_DNA"/>
</dbReference>